<proteinExistence type="predicted"/>
<name>A0A7X6FQ47_9HYPH</name>
<dbReference type="InterPro" id="IPR036388">
    <property type="entry name" value="WH-like_DNA-bd_sf"/>
</dbReference>
<comment type="caution">
    <text evidence="2">The sequence shown here is derived from an EMBL/GenBank/DDBJ whole genome shotgun (WGS) entry which is preliminary data.</text>
</comment>
<dbReference type="EMBL" id="JAAXZB010000001">
    <property type="protein sequence ID" value="NKW09890.1"/>
    <property type="molecule type" value="Genomic_DNA"/>
</dbReference>
<dbReference type="Gene3D" id="1.10.10.10">
    <property type="entry name" value="Winged helix-like DNA-binding domain superfamily/Winged helix DNA-binding domain"/>
    <property type="match status" value="1"/>
</dbReference>
<feature type="domain" description="HTH marR-type" evidence="1">
    <location>
        <begin position="20"/>
        <end position="152"/>
    </location>
</feature>
<dbReference type="SUPFAM" id="SSF46785">
    <property type="entry name" value="Winged helix' DNA-binding domain"/>
    <property type="match status" value="1"/>
</dbReference>
<dbReference type="InterPro" id="IPR000835">
    <property type="entry name" value="HTH_MarR-typ"/>
</dbReference>
<dbReference type="SMART" id="SM00347">
    <property type="entry name" value="HTH_MARR"/>
    <property type="match status" value="1"/>
</dbReference>
<dbReference type="PANTHER" id="PTHR33164:SF57">
    <property type="entry name" value="MARR-FAMILY TRANSCRIPTIONAL REGULATOR"/>
    <property type="match status" value="1"/>
</dbReference>
<dbReference type="PRINTS" id="PR00598">
    <property type="entry name" value="HTHMARR"/>
</dbReference>
<dbReference type="InterPro" id="IPR036390">
    <property type="entry name" value="WH_DNA-bd_sf"/>
</dbReference>
<gene>
    <name evidence="2" type="ORF">HGG76_11110</name>
</gene>
<dbReference type="InterPro" id="IPR039422">
    <property type="entry name" value="MarR/SlyA-like"/>
</dbReference>
<dbReference type="GO" id="GO:0006950">
    <property type="term" value="P:response to stress"/>
    <property type="evidence" value="ECO:0007669"/>
    <property type="project" value="TreeGrafter"/>
</dbReference>
<dbReference type="Proteomes" id="UP000558475">
    <property type="component" value="Unassembled WGS sequence"/>
</dbReference>
<dbReference type="PANTHER" id="PTHR33164">
    <property type="entry name" value="TRANSCRIPTIONAL REGULATOR, MARR FAMILY"/>
    <property type="match status" value="1"/>
</dbReference>
<accession>A0A7X6FQ47</accession>
<sequence>MYKNEQNARQDSKLPWDNPRFKNWIAVARAGKAVERALAQGLSAFDLKIADLDVLMNIYRHPGESQHDLARRILVGRSNITMLLPKLEKRGLLVREGDPADKRVMRLTLTAKGEKLLGHALTIYTDLIDRVMAQSTNAQCNAMGDVMRRISEMLEKE</sequence>
<reference evidence="2 3" key="1">
    <citation type="submission" date="2020-04" db="EMBL/GenBank/DDBJ databases">
        <title>Whole genome sequencing of clinical and environmental type strains of Ochrobactrum.</title>
        <authorList>
            <person name="Dharne M."/>
        </authorList>
    </citation>
    <scope>NUCLEOTIDE SEQUENCE [LARGE SCALE GENOMIC DNA]</scope>
    <source>
        <strain evidence="2 3">DSM 13340</strain>
    </source>
</reference>
<dbReference type="AlphaFoldDB" id="A0A7X6FQ47"/>
<dbReference type="PROSITE" id="PS50995">
    <property type="entry name" value="HTH_MARR_2"/>
    <property type="match status" value="1"/>
</dbReference>
<protein>
    <submittedName>
        <fullName evidence="2">MarR family transcriptional regulator</fullName>
    </submittedName>
</protein>
<dbReference type="GO" id="GO:0003700">
    <property type="term" value="F:DNA-binding transcription factor activity"/>
    <property type="evidence" value="ECO:0007669"/>
    <property type="project" value="InterPro"/>
</dbReference>
<evidence type="ECO:0000313" key="2">
    <source>
        <dbReference type="EMBL" id="NKW09890.1"/>
    </source>
</evidence>
<organism evidence="2 3">
    <name type="scientific">Brucella tritici</name>
    <dbReference type="NCBI Taxonomy" id="94626"/>
    <lineage>
        <taxon>Bacteria</taxon>
        <taxon>Pseudomonadati</taxon>
        <taxon>Pseudomonadota</taxon>
        <taxon>Alphaproteobacteria</taxon>
        <taxon>Hyphomicrobiales</taxon>
        <taxon>Brucellaceae</taxon>
        <taxon>Brucella/Ochrobactrum group</taxon>
        <taxon>Brucella</taxon>
    </lineage>
</organism>
<dbReference type="Pfam" id="PF12802">
    <property type="entry name" value="MarR_2"/>
    <property type="match status" value="1"/>
</dbReference>
<evidence type="ECO:0000313" key="3">
    <source>
        <dbReference type="Proteomes" id="UP000558475"/>
    </source>
</evidence>
<evidence type="ECO:0000259" key="1">
    <source>
        <dbReference type="PROSITE" id="PS50995"/>
    </source>
</evidence>